<dbReference type="SUPFAM" id="SSF53335">
    <property type="entry name" value="S-adenosyl-L-methionine-dependent methyltransferases"/>
    <property type="match status" value="1"/>
</dbReference>
<feature type="binding site" evidence="5">
    <location>
        <position position="38"/>
    </location>
    <ligand>
        <name>S-adenosyl-L-methionine</name>
        <dbReference type="ChEBI" id="CHEBI:59789"/>
    </ligand>
</feature>
<dbReference type="GO" id="GO:0061542">
    <property type="term" value="F:3-demethylubiquinol 3-O-methyltransferase activity"/>
    <property type="evidence" value="ECO:0007669"/>
    <property type="project" value="UniProtKB-EC"/>
</dbReference>
<dbReference type="RefSeq" id="WP_400186270.1">
    <property type="nucleotide sequence ID" value="NZ_JBGORX010000001.1"/>
</dbReference>
<organism evidence="6 7">
    <name type="scientific">Legionella lytica</name>
    <dbReference type="NCBI Taxonomy" id="96232"/>
    <lineage>
        <taxon>Bacteria</taxon>
        <taxon>Pseudomonadati</taxon>
        <taxon>Pseudomonadota</taxon>
        <taxon>Gammaproteobacteria</taxon>
        <taxon>Legionellales</taxon>
        <taxon>Legionellaceae</taxon>
        <taxon>Legionella</taxon>
    </lineage>
</organism>
<comment type="catalytic activity">
    <reaction evidence="5">
        <text>a 3-demethylubiquinol + S-adenosyl-L-methionine = a ubiquinol + S-adenosyl-L-homocysteine + H(+)</text>
        <dbReference type="Rhea" id="RHEA:44380"/>
        <dbReference type="Rhea" id="RHEA-COMP:9566"/>
        <dbReference type="Rhea" id="RHEA-COMP:10914"/>
        <dbReference type="ChEBI" id="CHEBI:15378"/>
        <dbReference type="ChEBI" id="CHEBI:17976"/>
        <dbReference type="ChEBI" id="CHEBI:57856"/>
        <dbReference type="ChEBI" id="CHEBI:59789"/>
        <dbReference type="ChEBI" id="CHEBI:84422"/>
        <dbReference type="EC" id="2.1.1.64"/>
    </reaction>
</comment>
<reference evidence="6 7" key="1">
    <citation type="submission" date="2024-08" db="EMBL/GenBank/DDBJ databases">
        <title>Draft Genome Sequence of Legionella lytica strain DSB2004, Isolated From a Fire Sprinkler System.</title>
        <authorList>
            <person name="Everhart A.D."/>
            <person name="Kidane D.T."/>
            <person name="Farone A.L."/>
            <person name="Farone M.B."/>
        </authorList>
    </citation>
    <scope>NUCLEOTIDE SEQUENCE [LARGE SCALE GENOMIC DNA]</scope>
    <source>
        <strain evidence="6 7">DSB2004</strain>
    </source>
</reference>
<dbReference type="PANTHER" id="PTHR43464">
    <property type="entry name" value="METHYLTRANSFERASE"/>
    <property type="match status" value="1"/>
</dbReference>
<dbReference type="HAMAP" id="MF_00472">
    <property type="entry name" value="UbiG"/>
    <property type="match status" value="1"/>
</dbReference>
<accession>A0ABW8D4D9</accession>
<evidence type="ECO:0000313" key="7">
    <source>
        <dbReference type="Proteomes" id="UP001615550"/>
    </source>
</evidence>
<dbReference type="InterPro" id="IPR010233">
    <property type="entry name" value="UbiG_MeTrfase"/>
</dbReference>
<dbReference type="Pfam" id="PF13489">
    <property type="entry name" value="Methyltransf_23"/>
    <property type="match status" value="1"/>
</dbReference>
<evidence type="ECO:0000256" key="4">
    <source>
        <dbReference type="ARBA" id="ARBA00022691"/>
    </source>
</evidence>
<dbReference type="InterPro" id="IPR029063">
    <property type="entry name" value="SAM-dependent_MTases_sf"/>
</dbReference>
<keyword evidence="2 5" id="KW-0808">Transferase</keyword>
<dbReference type="CDD" id="cd02440">
    <property type="entry name" value="AdoMet_MTases"/>
    <property type="match status" value="1"/>
</dbReference>
<dbReference type="PANTHER" id="PTHR43464:SF19">
    <property type="entry name" value="UBIQUINONE BIOSYNTHESIS O-METHYLTRANSFERASE, MITOCHONDRIAL"/>
    <property type="match status" value="1"/>
</dbReference>
<feature type="binding site" evidence="5">
    <location>
        <position position="57"/>
    </location>
    <ligand>
        <name>S-adenosyl-L-methionine</name>
        <dbReference type="ChEBI" id="CHEBI:59789"/>
    </ligand>
</feature>
<comment type="function">
    <text evidence="5">O-methyltransferase that catalyzes the 2 O-methylation steps in the ubiquinone biosynthetic pathway.</text>
</comment>
<proteinExistence type="inferred from homology"/>
<dbReference type="NCBIfam" id="TIGR01983">
    <property type="entry name" value="UbiG"/>
    <property type="match status" value="1"/>
</dbReference>
<comment type="caution">
    <text evidence="6">The sequence shown here is derived from an EMBL/GenBank/DDBJ whole genome shotgun (WGS) entry which is preliminary data.</text>
</comment>
<dbReference type="EC" id="2.1.1.222" evidence="5"/>
<feature type="binding site" evidence="5">
    <location>
        <position position="119"/>
    </location>
    <ligand>
        <name>S-adenosyl-L-methionine</name>
        <dbReference type="ChEBI" id="CHEBI:59789"/>
    </ligand>
</feature>
<dbReference type="GO" id="GO:0032259">
    <property type="term" value="P:methylation"/>
    <property type="evidence" value="ECO:0007669"/>
    <property type="project" value="UniProtKB-KW"/>
</dbReference>
<feature type="binding site" evidence="5">
    <location>
        <position position="78"/>
    </location>
    <ligand>
        <name>S-adenosyl-L-methionine</name>
        <dbReference type="ChEBI" id="CHEBI:59789"/>
    </ligand>
</feature>
<evidence type="ECO:0000256" key="1">
    <source>
        <dbReference type="ARBA" id="ARBA00022603"/>
    </source>
</evidence>
<dbReference type="GO" id="GO:0102208">
    <property type="term" value="F:2-polyprenyl-6-hydroxyphenol methylase activity"/>
    <property type="evidence" value="ECO:0007669"/>
    <property type="project" value="UniProtKB-EC"/>
</dbReference>
<comment type="similarity">
    <text evidence="5">Belongs to the methyltransferase superfamily. UbiG/COQ3 family.</text>
</comment>
<protein>
    <recommendedName>
        <fullName evidence="5">Ubiquinone biosynthesis O-methyltransferase</fullName>
    </recommendedName>
    <alternativeName>
        <fullName evidence="5">2-polyprenyl-6-hydroxyphenol methylase</fullName>
        <ecNumber evidence="5">2.1.1.222</ecNumber>
    </alternativeName>
    <alternativeName>
        <fullName evidence="5">3-demethylubiquinone 3-O-methyltransferase</fullName>
        <ecNumber evidence="5">2.1.1.64</ecNumber>
    </alternativeName>
</protein>
<evidence type="ECO:0000256" key="3">
    <source>
        <dbReference type="ARBA" id="ARBA00022688"/>
    </source>
</evidence>
<evidence type="ECO:0000256" key="2">
    <source>
        <dbReference type="ARBA" id="ARBA00022679"/>
    </source>
</evidence>
<dbReference type="EC" id="2.1.1.64" evidence="5"/>
<name>A0ABW8D4D9_9GAMM</name>
<evidence type="ECO:0000256" key="5">
    <source>
        <dbReference type="HAMAP-Rule" id="MF_00472"/>
    </source>
</evidence>
<keyword evidence="4 5" id="KW-0949">S-adenosyl-L-methionine</keyword>
<dbReference type="EMBL" id="JBGORX010000001">
    <property type="protein sequence ID" value="MFJ1267573.1"/>
    <property type="molecule type" value="Genomic_DNA"/>
</dbReference>
<keyword evidence="7" id="KW-1185">Reference proteome</keyword>
<comment type="pathway">
    <text evidence="5">Cofactor biosynthesis; ubiquinone biosynthesis.</text>
</comment>
<evidence type="ECO:0000313" key="6">
    <source>
        <dbReference type="EMBL" id="MFJ1267573.1"/>
    </source>
</evidence>
<dbReference type="Gene3D" id="3.40.50.150">
    <property type="entry name" value="Vaccinia Virus protein VP39"/>
    <property type="match status" value="1"/>
</dbReference>
<gene>
    <name evidence="5 6" type="primary">ubiG</name>
    <name evidence="6" type="ORF">ACD661_03260</name>
</gene>
<comment type="catalytic activity">
    <reaction evidence="5">
        <text>a 3-(all-trans-polyprenyl)benzene-1,2-diol + S-adenosyl-L-methionine = a 2-methoxy-6-(all-trans-polyprenyl)phenol + S-adenosyl-L-homocysteine + H(+)</text>
        <dbReference type="Rhea" id="RHEA:31411"/>
        <dbReference type="Rhea" id="RHEA-COMP:9550"/>
        <dbReference type="Rhea" id="RHEA-COMP:9551"/>
        <dbReference type="ChEBI" id="CHEBI:15378"/>
        <dbReference type="ChEBI" id="CHEBI:57856"/>
        <dbReference type="ChEBI" id="CHEBI:59789"/>
        <dbReference type="ChEBI" id="CHEBI:62729"/>
        <dbReference type="ChEBI" id="CHEBI:62731"/>
        <dbReference type="EC" id="2.1.1.222"/>
    </reaction>
</comment>
<keyword evidence="1 5" id="KW-0489">Methyltransferase</keyword>
<keyword evidence="3 5" id="KW-0831">Ubiquinone biosynthesis</keyword>
<dbReference type="Proteomes" id="UP001615550">
    <property type="component" value="Unassembled WGS sequence"/>
</dbReference>
<sequence length="234" mass="26104">MNKSTINAEEVNKFAQHAKHWWNPEGPLKTLHDINGTRLEFIAQHATLKDATVLDVGCGGGILCEALAKSGANVTGIDAEQDAIHTAQEHAKGNKLSIDYFCTPVEQYEGKQFDVITCMEMLEHVENPHLVFEHCKRLLKPNGFLFLSTISRTLKAYASAIIAAEYLLNLLPRQTHDYSKFIKPSELIAMGRSFDFELVDMKGMDYNPILRTASLGADVRVNYLVALRMPESPA</sequence>